<comment type="caution">
    <text evidence="2">The sequence shown here is derived from an EMBL/GenBank/DDBJ whole genome shotgun (WGS) entry which is preliminary data.</text>
</comment>
<dbReference type="PANTHER" id="PTHR36722">
    <property type="entry name" value="TYPE 2 DNA TOPOISOMERASE 6 SUBUNIT B-LIKE"/>
    <property type="match status" value="1"/>
</dbReference>
<dbReference type="AlphaFoldDB" id="A0A0K9PK51"/>
<dbReference type="Proteomes" id="UP000036987">
    <property type="component" value="Unassembled WGS sequence"/>
</dbReference>
<keyword evidence="3" id="KW-1185">Reference proteome</keyword>
<dbReference type="OrthoDB" id="1918529at2759"/>
<dbReference type="GO" id="GO:0042138">
    <property type="term" value="P:meiotic DNA double-strand break formation"/>
    <property type="evidence" value="ECO:0000318"/>
    <property type="project" value="GO_Central"/>
</dbReference>
<dbReference type="EMBL" id="LFYR01000769">
    <property type="protein sequence ID" value="KMZ69448.1"/>
    <property type="molecule type" value="Genomic_DNA"/>
</dbReference>
<dbReference type="PANTHER" id="PTHR36722:SF1">
    <property type="entry name" value="TYPE 2 DNA TOPOISOMERASE 6 SUBUNIT B-LIKE"/>
    <property type="match status" value="1"/>
</dbReference>
<evidence type="ECO:0000313" key="3">
    <source>
        <dbReference type="Proteomes" id="UP000036987"/>
    </source>
</evidence>
<dbReference type="STRING" id="29655.A0A0K9PK51"/>
<keyword evidence="1" id="KW-0812">Transmembrane</keyword>
<reference evidence="3" key="1">
    <citation type="journal article" date="2016" name="Nature">
        <title>The genome of the seagrass Zostera marina reveals angiosperm adaptation to the sea.</title>
        <authorList>
            <person name="Olsen J.L."/>
            <person name="Rouze P."/>
            <person name="Verhelst B."/>
            <person name="Lin Y.-C."/>
            <person name="Bayer T."/>
            <person name="Collen J."/>
            <person name="Dattolo E."/>
            <person name="De Paoli E."/>
            <person name="Dittami S."/>
            <person name="Maumus F."/>
            <person name="Michel G."/>
            <person name="Kersting A."/>
            <person name="Lauritano C."/>
            <person name="Lohaus R."/>
            <person name="Toepel M."/>
            <person name="Tonon T."/>
            <person name="Vanneste K."/>
            <person name="Amirebrahimi M."/>
            <person name="Brakel J."/>
            <person name="Bostroem C."/>
            <person name="Chovatia M."/>
            <person name="Grimwood J."/>
            <person name="Jenkins J.W."/>
            <person name="Jueterbock A."/>
            <person name="Mraz A."/>
            <person name="Stam W.T."/>
            <person name="Tice H."/>
            <person name="Bornberg-Bauer E."/>
            <person name="Green P.J."/>
            <person name="Pearson G.A."/>
            <person name="Procaccini G."/>
            <person name="Duarte C.M."/>
            <person name="Schmutz J."/>
            <person name="Reusch T.B.H."/>
            <person name="Van de Peer Y."/>
        </authorList>
    </citation>
    <scope>NUCLEOTIDE SEQUENCE [LARGE SCALE GENOMIC DNA]</scope>
    <source>
        <strain evidence="3">cv. Finnish</strain>
    </source>
</reference>
<feature type="transmembrane region" description="Helical" evidence="1">
    <location>
        <begin position="6"/>
        <end position="29"/>
    </location>
</feature>
<keyword evidence="1" id="KW-0472">Membrane</keyword>
<dbReference type="GO" id="GO:0007131">
    <property type="term" value="P:reciprocal meiotic recombination"/>
    <property type="evidence" value="ECO:0000318"/>
    <property type="project" value="GO_Central"/>
</dbReference>
<evidence type="ECO:0000256" key="1">
    <source>
        <dbReference type="SAM" id="Phobius"/>
    </source>
</evidence>
<sequence length="322" mass="36176">MTLYLFLFIISFKKYLLIFIILLSQTLILKVPMIAFDVFSEHVTTNNGSNVESIFQSTDGILLPNSSPNAERFVSGLQEYILKHGNNSVEECTSCFPVNRDNRKGTGHNVEVAIALVDVAHSPGNPCSWTCSAKPEVLYFEDFSLCTDLHSIDGILKSIDWKNYGLSLKTGLAEQGRLHDLEWAQKAPVDIKLIRKAIKLAFDDMKSKYDGIFMNYHTSKVQVYAPDLSRAIAGLILSSKDVEFQAQCASLLGLQRDDINMDGRVESCIKEKIIATIELNSGKTKGGKKVNSCLFECEKIHEEDCCYQNDERRDNHSIDDEM</sequence>
<dbReference type="InterPro" id="IPR034566">
    <property type="entry name" value="MTOPVIB_plant"/>
</dbReference>
<dbReference type="GO" id="GO:0000793">
    <property type="term" value="C:condensed chromosome"/>
    <property type="evidence" value="ECO:0000318"/>
    <property type="project" value="GO_Central"/>
</dbReference>
<dbReference type="GO" id="GO:0030674">
    <property type="term" value="F:protein-macromolecule adaptor activity"/>
    <property type="evidence" value="ECO:0000318"/>
    <property type="project" value="GO_Central"/>
</dbReference>
<name>A0A0K9PK51_ZOSMR</name>
<protein>
    <submittedName>
        <fullName evidence="2">Uncharacterized protein</fullName>
    </submittedName>
</protein>
<proteinExistence type="predicted"/>
<organism evidence="2 3">
    <name type="scientific">Zostera marina</name>
    <name type="common">Eelgrass</name>
    <dbReference type="NCBI Taxonomy" id="29655"/>
    <lineage>
        <taxon>Eukaryota</taxon>
        <taxon>Viridiplantae</taxon>
        <taxon>Streptophyta</taxon>
        <taxon>Embryophyta</taxon>
        <taxon>Tracheophyta</taxon>
        <taxon>Spermatophyta</taxon>
        <taxon>Magnoliopsida</taxon>
        <taxon>Liliopsida</taxon>
        <taxon>Zosteraceae</taxon>
        <taxon>Zostera</taxon>
    </lineage>
</organism>
<evidence type="ECO:0000313" key="2">
    <source>
        <dbReference type="EMBL" id="KMZ69448.1"/>
    </source>
</evidence>
<dbReference type="OMA" id="ECEKIHE"/>
<accession>A0A0K9PK51</accession>
<keyword evidence="1" id="KW-1133">Transmembrane helix</keyword>
<gene>
    <name evidence="2" type="ORF">ZOSMA_214G00360</name>
</gene>